<dbReference type="InterPro" id="IPR022385">
    <property type="entry name" value="Rhs_assc_core"/>
</dbReference>
<comment type="caution">
    <text evidence="2">The sequence shown here is derived from an EMBL/GenBank/DDBJ whole genome shotgun (WGS) entry which is preliminary data.</text>
</comment>
<dbReference type="Gene3D" id="2.180.10.10">
    <property type="entry name" value="RHS repeat-associated core"/>
    <property type="match status" value="1"/>
</dbReference>
<sequence length="237" mass="25416">MSNAGVEYKQWNLRGDLAATSSPTGAYAPAPMTDAFGDLVAGARQTYDWNGAWGYRNEALTGGLQRVGVRWYDPTVGRFLQQDPWLRSIYAPLTLNAYRYCVNDPVNAVDPSGLRINWGKVATNTAIGVGIGIIAVITLPASGTVAIIGAAIYGAAAGAAIAANSYYWNHKDDLNSWNNDDLLNAVTEGAVEGGLTGLFLGCFSHFRNATPRWPPDPPYSSWSLGEKLVFNGVLRAN</sequence>
<accession>A0A2N6L532</accession>
<gene>
    <name evidence="2" type="ORF">CEN46_24875</name>
</gene>
<feature type="transmembrane region" description="Helical" evidence="1">
    <location>
        <begin position="145"/>
        <end position="167"/>
    </location>
</feature>
<evidence type="ECO:0008006" key="4">
    <source>
        <dbReference type="Google" id="ProtNLM"/>
    </source>
</evidence>
<feature type="transmembrane region" description="Helical" evidence="1">
    <location>
        <begin position="121"/>
        <end position="139"/>
    </location>
</feature>
<dbReference type="Proteomes" id="UP000235081">
    <property type="component" value="Unassembled WGS sequence"/>
</dbReference>
<keyword evidence="1" id="KW-0472">Membrane</keyword>
<keyword evidence="1" id="KW-0812">Transmembrane</keyword>
<proteinExistence type="predicted"/>
<dbReference type="AlphaFoldDB" id="A0A2N6L532"/>
<evidence type="ECO:0000313" key="3">
    <source>
        <dbReference type="Proteomes" id="UP000235081"/>
    </source>
</evidence>
<dbReference type="PANTHER" id="PTHR32305">
    <property type="match status" value="1"/>
</dbReference>
<name>A0A2N6L532_9CYAN</name>
<dbReference type="NCBIfam" id="TIGR03696">
    <property type="entry name" value="Rhs_assc_core"/>
    <property type="match status" value="1"/>
</dbReference>
<reference evidence="2 3" key="1">
    <citation type="submission" date="2017-07" db="EMBL/GenBank/DDBJ databases">
        <title>Genomes of Fischerella (Mastigocladus) sp. strains.</title>
        <authorList>
            <person name="Miller S.R."/>
        </authorList>
    </citation>
    <scope>NUCLEOTIDE SEQUENCE [LARGE SCALE GENOMIC DNA]</scope>
    <source>
        <strain evidence="2 3">CCMEE 5318</strain>
    </source>
</reference>
<protein>
    <recommendedName>
        <fullName evidence="4">RHS repeat-associated core domain-containing protein</fullName>
    </recommendedName>
</protein>
<evidence type="ECO:0000313" key="2">
    <source>
        <dbReference type="EMBL" id="PMB16607.1"/>
    </source>
</evidence>
<dbReference type="InterPro" id="IPR050708">
    <property type="entry name" value="T6SS_VgrG/RHS"/>
</dbReference>
<organism evidence="2 3">
    <name type="scientific">Fischerella thermalis CCMEE 5318</name>
    <dbReference type="NCBI Taxonomy" id="2019666"/>
    <lineage>
        <taxon>Bacteria</taxon>
        <taxon>Bacillati</taxon>
        <taxon>Cyanobacteriota</taxon>
        <taxon>Cyanophyceae</taxon>
        <taxon>Nostocales</taxon>
        <taxon>Hapalosiphonaceae</taxon>
        <taxon>Fischerella</taxon>
    </lineage>
</organism>
<keyword evidence="1" id="KW-1133">Transmembrane helix</keyword>
<dbReference type="EMBL" id="NMQE01000882">
    <property type="protein sequence ID" value="PMB16607.1"/>
    <property type="molecule type" value="Genomic_DNA"/>
</dbReference>
<dbReference type="PANTHER" id="PTHR32305:SF15">
    <property type="entry name" value="PROTEIN RHSA-RELATED"/>
    <property type="match status" value="1"/>
</dbReference>
<evidence type="ECO:0000256" key="1">
    <source>
        <dbReference type="SAM" id="Phobius"/>
    </source>
</evidence>